<dbReference type="RefSeq" id="WP_001892794.1">
    <property type="nucleotide sequence ID" value="NZ_ALSF01000046.1"/>
</dbReference>
<protein>
    <recommendedName>
        <fullName evidence="1">UvrD-like helicase C-terminal domain-containing protein</fullName>
    </recommendedName>
</protein>
<dbReference type="EMBL" id="ALSF01000046">
    <property type="protein sequence ID" value="EPU40296.1"/>
    <property type="molecule type" value="Genomic_DNA"/>
</dbReference>
<organism evidence="2 3">
    <name type="scientific">Streptococcus agalactiae MRI Z1-216</name>
    <dbReference type="NCBI Taxonomy" id="1154879"/>
    <lineage>
        <taxon>Bacteria</taxon>
        <taxon>Bacillati</taxon>
        <taxon>Bacillota</taxon>
        <taxon>Bacilli</taxon>
        <taxon>Lactobacillales</taxon>
        <taxon>Streptococcaceae</taxon>
        <taxon>Streptococcus</taxon>
    </lineage>
</organism>
<evidence type="ECO:0000259" key="1">
    <source>
        <dbReference type="Pfam" id="PF13538"/>
    </source>
</evidence>
<sequence>MTTHNSKGLAADTVIIFVEYLIDRYKNTLKFEDHYVAITRAKSKIILIDNKTNYVSEINRLLCNNNGNFSFDNFIERRNL</sequence>
<dbReference type="Gene3D" id="3.40.50.300">
    <property type="entry name" value="P-loop containing nucleotide triphosphate hydrolases"/>
    <property type="match status" value="1"/>
</dbReference>
<feature type="domain" description="UvrD-like helicase C-terminal" evidence="1">
    <location>
        <begin position="1"/>
        <end position="48"/>
    </location>
</feature>
<dbReference type="AlphaFoldDB" id="A0AAD2WXN6"/>
<accession>A0AAD2WXN6</accession>
<gene>
    <name evidence="2" type="ORF">SAG0164_08930</name>
</gene>
<evidence type="ECO:0000313" key="3">
    <source>
        <dbReference type="Proteomes" id="UP000015176"/>
    </source>
</evidence>
<comment type="caution">
    <text evidence="2">The sequence shown here is derived from an EMBL/GenBank/DDBJ whole genome shotgun (WGS) entry which is preliminary data.</text>
</comment>
<dbReference type="SUPFAM" id="SSF52540">
    <property type="entry name" value="P-loop containing nucleoside triphosphate hydrolases"/>
    <property type="match status" value="1"/>
</dbReference>
<evidence type="ECO:0000313" key="2">
    <source>
        <dbReference type="EMBL" id="EPU40296.1"/>
    </source>
</evidence>
<dbReference type="Pfam" id="PF13538">
    <property type="entry name" value="UvrD_C_2"/>
    <property type="match status" value="1"/>
</dbReference>
<proteinExistence type="predicted"/>
<reference evidence="2 3" key="1">
    <citation type="submission" date="2012-07" db="EMBL/GenBank/DDBJ databases">
        <authorList>
            <person name="Moroni P."/>
            <person name="Richards V.P."/>
            <person name="Durkin S.A.S."/>
            <person name="Kim M."/>
            <person name="Pavinski Bitar P.D."/>
            <person name="Stanhope M.J."/>
            <person name="Town C.D."/>
            <person name="Zadoks R.N."/>
            <person name="Venter J.C."/>
        </authorList>
    </citation>
    <scope>NUCLEOTIDE SEQUENCE [LARGE SCALE GENOMIC DNA]</scope>
    <source>
        <strain evidence="2 3">MRI Z1-216</strain>
    </source>
</reference>
<name>A0AAD2WXN6_STRAG</name>
<dbReference type="InterPro" id="IPR027785">
    <property type="entry name" value="UvrD-like_helicase_C"/>
</dbReference>
<dbReference type="InterPro" id="IPR027417">
    <property type="entry name" value="P-loop_NTPase"/>
</dbReference>
<dbReference type="Proteomes" id="UP000015176">
    <property type="component" value="Unassembled WGS sequence"/>
</dbReference>